<keyword evidence="3" id="KW-1185">Reference proteome</keyword>
<proteinExistence type="predicted"/>
<feature type="compositionally biased region" description="Polar residues" evidence="1">
    <location>
        <begin position="27"/>
        <end position="39"/>
    </location>
</feature>
<evidence type="ECO:0000313" key="3">
    <source>
        <dbReference type="Proteomes" id="UP001222325"/>
    </source>
</evidence>
<organism evidence="2 3">
    <name type="scientific">Mycena belliarum</name>
    <dbReference type="NCBI Taxonomy" id="1033014"/>
    <lineage>
        <taxon>Eukaryota</taxon>
        <taxon>Fungi</taxon>
        <taxon>Dikarya</taxon>
        <taxon>Basidiomycota</taxon>
        <taxon>Agaricomycotina</taxon>
        <taxon>Agaricomycetes</taxon>
        <taxon>Agaricomycetidae</taxon>
        <taxon>Agaricales</taxon>
        <taxon>Marasmiineae</taxon>
        <taxon>Mycenaceae</taxon>
        <taxon>Mycena</taxon>
    </lineage>
</organism>
<feature type="region of interest" description="Disordered" evidence="1">
    <location>
        <begin position="60"/>
        <end position="79"/>
    </location>
</feature>
<dbReference type="EMBL" id="JARJCN010000066">
    <property type="protein sequence ID" value="KAJ7078433.1"/>
    <property type="molecule type" value="Genomic_DNA"/>
</dbReference>
<accession>A0AAD6XJ77</accession>
<name>A0AAD6XJ77_9AGAR</name>
<comment type="caution">
    <text evidence="2">The sequence shown here is derived from an EMBL/GenBank/DDBJ whole genome shotgun (WGS) entry which is preliminary data.</text>
</comment>
<evidence type="ECO:0000313" key="2">
    <source>
        <dbReference type="EMBL" id="KAJ7078433.1"/>
    </source>
</evidence>
<dbReference type="Proteomes" id="UP001222325">
    <property type="component" value="Unassembled WGS sequence"/>
</dbReference>
<gene>
    <name evidence="2" type="ORF">B0H15DRAFT_1025879</name>
</gene>
<feature type="region of interest" description="Disordered" evidence="1">
    <location>
        <begin position="180"/>
        <end position="203"/>
    </location>
</feature>
<dbReference type="AlphaFoldDB" id="A0AAD6XJ77"/>
<sequence length="203" mass="22247">MRPARPPHAIRRAQGTRNMRRLRPPSRASNSQHPRSTPDPSAASKGAQRQALPVLRALPVASSRGSARTHALDAATPQSRVRRPTALGWSALPPRALDLRPNTLQPNCMRSRRLCIPDVYSLRPMLLACCDVAAILWAVELAVVAPARIGLERASRQRFGLPRVLVSARLGKLRRATTKRLPAKMASPPNKPVARSVEKRSSV</sequence>
<evidence type="ECO:0000256" key="1">
    <source>
        <dbReference type="SAM" id="MobiDB-lite"/>
    </source>
</evidence>
<feature type="region of interest" description="Disordered" evidence="1">
    <location>
        <begin position="1"/>
        <end position="49"/>
    </location>
</feature>
<reference evidence="2" key="1">
    <citation type="submission" date="2023-03" db="EMBL/GenBank/DDBJ databases">
        <title>Massive genome expansion in bonnet fungi (Mycena s.s.) driven by repeated elements and novel gene families across ecological guilds.</title>
        <authorList>
            <consortium name="Lawrence Berkeley National Laboratory"/>
            <person name="Harder C.B."/>
            <person name="Miyauchi S."/>
            <person name="Viragh M."/>
            <person name="Kuo A."/>
            <person name="Thoen E."/>
            <person name="Andreopoulos B."/>
            <person name="Lu D."/>
            <person name="Skrede I."/>
            <person name="Drula E."/>
            <person name="Henrissat B."/>
            <person name="Morin E."/>
            <person name="Kohler A."/>
            <person name="Barry K."/>
            <person name="LaButti K."/>
            <person name="Morin E."/>
            <person name="Salamov A."/>
            <person name="Lipzen A."/>
            <person name="Mereny Z."/>
            <person name="Hegedus B."/>
            <person name="Baldrian P."/>
            <person name="Stursova M."/>
            <person name="Weitz H."/>
            <person name="Taylor A."/>
            <person name="Grigoriev I.V."/>
            <person name="Nagy L.G."/>
            <person name="Martin F."/>
            <person name="Kauserud H."/>
        </authorList>
    </citation>
    <scope>NUCLEOTIDE SEQUENCE</scope>
    <source>
        <strain evidence="2">CBHHK173m</strain>
    </source>
</reference>
<protein>
    <submittedName>
        <fullName evidence="2">Uncharacterized protein</fullName>
    </submittedName>
</protein>